<comment type="caution">
    <text evidence="1">The sequence shown here is derived from an EMBL/GenBank/DDBJ whole genome shotgun (WGS) entry which is preliminary data.</text>
</comment>
<dbReference type="EMBL" id="QXFY01003380">
    <property type="protein sequence ID" value="KAE9285707.1"/>
    <property type="molecule type" value="Genomic_DNA"/>
</dbReference>
<evidence type="ECO:0000313" key="1">
    <source>
        <dbReference type="EMBL" id="KAE9285707.1"/>
    </source>
</evidence>
<accession>A0A6G0QGQ7</accession>
<name>A0A6G0QGQ7_9STRA</name>
<organism evidence="1 2">
    <name type="scientific">Phytophthora fragariae</name>
    <dbReference type="NCBI Taxonomy" id="53985"/>
    <lineage>
        <taxon>Eukaryota</taxon>
        <taxon>Sar</taxon>
        <taxon>Stramenopiles</taxon>
        <taxon>Oomycota</taxon>
        <taxon>Peronosporomycetes</taxon>
        <taxon>Peronosporales</taxon>
        <taxon>Peronosporaceae</taxon>
        <taxon>Phytophthora</taxon>
    </lineage>
</organism>
<protein>
    <submittedName>
        <fullName evidence="1">Uncharacterized protein</fullName>
    </submittedName>
</protein>
<dbReference type="Proteomes" id="UP000486351">
    <property type="component" value="Unassembled WGS sequence"/>
</dbReference>
<sequence>MRKPLRSRCSTALFSCGGRSSTAFLSHGNHCSIVFFFMPSRAREGGLLTGPMMEAAHSTQRGSSLSRCGGCVVDVRSTTATWRDGATSW</sequence>
<evidence type="ECO:0000313" key="2">
    <source>
        <dbReference type="Proteomes" id="UP000486351"/>
    </source>
</evidence>
<proteinExistence type="predicted"/>
<gene>
    <name evidence="1" type="ORF">PF008_g26849</name>
</gene>
<reference evidence="1 2" key="1">
    <citation type="submission" date="2018-09" db="EMBL/GenBank/DDBJ databases">
        <title>Genomic investigation of the strawberry pathogen Phytophthora fragariae indicates pathogenicity is determined by transcriptional variation in three key races.</title>
        <authorList>
            <person name="Adams T.M."/>
            <person name="Armitage A.D."/>
            <person name="Sobczyk M.K."/>
            <person name="Bates H.J."/>
            <person name="Dunwell J.M."/>
            <person name="Nellist C.F."/>
            <person name="Harrison R.J."/>
        </authorList>
    </citation>
    <scope>NUCLEOTIDE SEQUENCE [LARGE SCALE GENOMIC DNA]</scope>
    <source>
        <strain evidence="1 2">NOV-77</strain>
    </source>
</reference>
<dbReference type="AlphaFoldDB" id="A0A6G0QGQ7"/>